<dbReference type="GO" id="GO:0003735">
    <property type="term" value="F:structural constituent of ribosome"/>
    <property type="evidence" value="ECO:0007669"/>
    <property type="project" value="InterPro"/>
</dbReference>
<dbReference type="InterPro" id="IPR029751">
    <property type="entry name" value="Ribosomal_L25_dom"/>
</dbReference>
<comment type="subunit">
    <text evidence="5">Part of the 50S ribosomal subunit; part of the 5S rRNA/L5/L18/L25 subcomplex. Contacts the 5S rRNA. Binds to the 5S rRNA independently of L5 and L18.</text>
</comment>
<evidence type="ECO:0000256" key="4">
    <source>
        <dbReference type="ARBA" id="ARBA00023274"/>
    </source>
</evidence>
<evidence type="ECO:0000256" key="2">
    <source>
        <dbReference type="ARBA" id="ARBA00022884"/>
    </source>
</evidence>
<keyword evidence="3 5" id="KW-0689">Ribosomal protein</keyword>
<organism evidence="9 10">
    <name type="scientific">Ureibacillus yapensis</name>
    <dbReference type="NCBI Taxonomy" id="2304605"/>
    <lineage>
        <taxon>Bacteria</taxon>
        <taxon>Bacillati</taxon>
        <taxon>Bacillota</taxon>
        <taxon>Bacilli</taxon>
        <taxon>Bacillales</taxon>
        <taxon>Caryophanaceae</taxon>
        <taxon>Ureibacillus</taxon>
    </lineage>
</organism>
<dbReference type="Pfam" id="PF01386">
    <property type="entry name" value="Ribosomal_L25p"/>
    <property type="match status" value="1"/>
</dbReference>
<comment type="function">
    <text evidence="5">This is one of the proteins that binds to the 5S RNA in the ribosome where it forms part of the central protuberance.</text>
</comment>
<name>A0A396S2S1_9BACL</name>
<dbReference type="InterPro" id="IPR020930">
    <property type="entry name" value="Ribosomal_uL5_bac-type"/>
</dbReference>
<dbReference type="SUPFAM" id="SSF50715">
    <property type="entry name" value="Ribosomal protein L25-like"/>
    <property type="match status" value="1"/>
</dbReference>
<dbReference type="AlphaFoldDB" id="A0A396S2S1"/>
<proteinExistence type="inferred from homology"/>
<protein>
    <recommendedName>
        <fullName evidence="5">Large ribosomal subunit protein bL25</fullName>
    </recommendedName>
    <alternativeName>
        <fullName evidence="5">General stress protein CTC</fullName>
    </alternativeName>
</protein>
<evidence type="ECO:0000256" key="6">
    <source>
        <dbReference type="SAM" id="MobiDB-lite"/>
    </source>
</evidence>
<evidence type="ECO:0000313" key="9">
    <source>
        <dbReference type="EMBL" id="RHW31746.1"/>
    </source>
</evidence>
<feature type="region of interest" description="Disordered" evidence="6">
    <location>
        <begin position="179"/>
        <end position="209"/>
    </location>
</feature>
<evidence type="ECO:0000259" key="8">
    <source>
        <dbReference type="Pfam" id="PF14693"/>
    </source>
</evidence>
<comment type="caution">
    <text evidence="9">The sequence shown here is derived from an EMBL/GenBank/DDBJ whole genome shotgun (WGS) entry which is preliminary data.</text>
</comment>
<evidence type="ECO:0000256" key="1">
    <source>
        <dbReference type="ARBA" id="ARBA00022730"/>
    </source>
</evidence>
<comment type="similarity">
    <text evidence="5">Belongs to the bacterial ribosomal protein bL25 family. CTC subfamily.</text>
</comment>
<dbReference type="Gene3D" id="2.170.120.20">
    <property type="entry name" value="Ribosomal protein L25, beta domain"/>
    <property type="match status" value="1"/>
</dbReference>
<keyword evidence="4 5" id="KW-0687">Ribonucleoprotein</keyword>
<dbReference type="InterPro" id="IPR001021">
    <property type="entry name" value="Ribosomal_bL25_long"/>
</dbReference>
<dbReference type="Proteomes" id="UP000265692">
    <property type="component" value="Unassembled WGS sequence"/>
</dbReference>
<dbReference type="NCBIfam" id="NF004133">
    <property type="entry name" value="PRK05618.2-4"/>
    <property type="match status" value="1"/>
</dbReference>
<evidence type="ECO:0000256" key="3">
    <source>
        <dbReference type="ARBA" id="ARBA00022980"/>
    </source>
</evidence>
<dbReference type="GO" id="GO:0006412">
    <property type="term" value="P:translation"/>
    <property type="evidence" value="ECO:0007669"/>
    <property type="project" value="UniProtKB-UniRule"/>
</dbReference>
<dbReference type="PANTHER" id="PTHR33284:SF1">
    <property type="entry name" value="RIBOSOMAL PROTEIN L25_GLN-TRNA SYNTHETASE, ANTI-CODON-BINDING DOMAIN-CONTAINING PROTEIN"/>
    <property type="match status" value="1"/>
</dbReference>
<dbReference type="GO" id="GO:0008097">
    <property type="term" value="F:5S rRNA binding"/>
    <property type="evidence" value="ECO:0007669"/>
    <property type="project" value="InterPro"/>
</dbReference>
<feature type="domain" description="Large ribosomal subunit protein bL25 beta" evidence="8">
    <location>
        <begin position="100"/>
        <end position="181"/>
    </location>
</feature>
<dbReference type="Pfam" id="PF14693">
    <property type="entry name" value="Ribosomal_TL5_C"/>
    <property type="match status" value="1"/>
</dbReference>
<dbReference type="CDD" id="cd00495">
    <property type="entry name" value="Ribosomal_L25_TL5_CTC"/>
    <property type="match status" value="1"/>
</dbReference>
<dbReference type="NCBIfam" id="TIGR00731">
    <property type="entry name" value="bL25_bact_ctc"/>
    <property type="match status" value="1"/>
</dbReference>
<evidence type="ECO:0000259" key="7">
    <source>
        <dbReference type="Pfam" id="PF01386"/>
    </source>
</evidence>
<accession>A0A396S2S1</accession>
<keyword evidence="1 5" id="KW-0699">rRNA-binding</keyword>
<dbReference type="InterPro" id="IPR037121">
    <property type="entry name" value="Ribosomal_bL25_C"/>
</dbReference>
<dbReference type="EMBL" id="QWEI01000015">
    <property type="protein sequence ID" value="RHW31746.1"/>
    <property type="molecule type" value="Genomic_DNA"/>
</dbReference>
<dbReference type="HAMAP" id="MF_01334">
    <property type="entry name" value="Ribosomal_bL25_CTC"/>
    <property type="match status" value="1"/>
</dbReference>
<dbReference type="OrthoDB" id="9790002at2"/>
<dbReference type="GO" id="GO:0022625">
    <property type="term" value="C:cytosolic large ribosomal subunit"/>
    <property type="evidence" value="ECO:0007669"/>
    <property type="project" value="TreeGrafter"/>
</dbReference>
<keyword evidence="10" id="KW-1185">Reference proteome</keyword>
<keyword evidence="2 5" id="KW-0694">RNA-binding</keyword>
<dbReference type="Gene3D" id="2.40.240.10">
    <property type="entry name" value="Ribosomal Protein L25, Chain P"/>
    <property type="match status" value="1"/>
</dbReference>
<evidence type="ECO:0000256" key="5">
    <source>
        <dbReference type="HAMAP-Rule" id="MF_01334"/>
    </source>
</evidence>
<dbReference type="RefSeq" id="WP_118877696.1">
    <property type="nucleotide sequence ID" value="NZ_QWEI01000015.1"/>
</dbReference>
<gene>
    <name evidence="5" type="primary">rplY</name>
    <name evidence="5" type="synonym">ctc</name>
    <name evidence="9" type="ORF">D1B33_17445</name>
</gene>
<sequence length="209" mass="22622">MDIILEAEKRQAGARSNLTTLRNEGKLPAVIYGFNIENTPVILDYRETAKVVQQHGQTAVFKIQLDGKQVNAVLNEVQRDALKGTVKHVDFLSIDMSEELEMEVPVTIVGVSAGVKEGGVLMQPVRDLKIKVKPTEIPETIEVDVSSLGIGDSLSVAEVRDRIPYQIASDDDDILASVTPPVVVSDDTAGQEDTDNADVKATEAPESQS</sequence>
<feature type="domain" description="Large ribosomal subunit protein bL25 L25" evidence="7">
    <location>
        <begin position="5"/>
        <end position="91"/>
    </location>
</feature>
<dbReference type="InterPro" id="IPR020056">
    <property type="entry name" value="Rbsml_bL25/Gln-tRNA_synth_N"/>
</dbReference>
<dbReference type="InterPro" id="IPR011035">
    <property type="entry name" value="Ribosomal_bL25/Gln-tRNA_synth"/>
</dbReference>
<dbReference type="PANTHER" id="PTHR33284">
    <property type="entry name" value="RIBOSOMAL PROTEIN L25/GLN-TRNA SYNTHETASE, ANTI-CODON-BINDING DOMAIN-CONTAINING PROTEIN"/>
    <property type="match status" value="1"/>
</dbReference>
<dbReference type="InterPro" id="IPR020057">
    <property type="entry name" value="Ribosomal_bL25_b-dom"/>
</dbReference>
<evidence type="ECO:0000313" key="10">
    <source>
        <dbReference type="Proteomes" id="UP000265692"/>
    </source>
</evidence>
<reference evidence="9 10" key="1">
    <citation type="submission" date="2018-08" db="EMBL/GenBank/DDBJ databases">
        <title>Lysinibacillus sp. YLB-03 draft genome sequence.</title>
        <authorList>
            <person name="Yu L."/>
        </authorList>
    </citation>
    <scope>NUCLEOTIDE SEQUENCE [LARGE SCALE GENOMIC DNA]</scope>
    <source>
        <strain evidence="9 10">YLB-03</strain>
    </source>
</reference>